<dbReference type="PANTHER" id="PTHR11820">
    <property type="entry name" value="ACYLPYRUVASE"/>
    <property type="match status" value="1"/>
</dbReference>
<proteinExistence type="inferred from homology"/>
<sequence length="270" mass="30458">MFLEIFRRIYQSLFNYFSSRSGTNNQLIEEAKQKEEMSFNYLKNVGKFLCIGRNYIAHIQELNNLRPTEPFFFLKPSSSVLKPGDGPILVPKNVIVHHEIELACVIGKKLQNLDPESFGPKEALDAIDGYTLAIDMTARNVQDAAKKKGLPWSIGKGFDTFLPIGPFIPKSEIEDPYAVELNLKVNDELRQHDLTNLMIFPIHQFISKMSSIMTLYPGDVILTGTPKGVGAIKPGDKVEIWMKHKGKLIDASHMTFDVAQKPGPYEFKGE</sequence>
<keyword evidence="2" id="KW-0479">Metal-binding</keyword>
<evidence type="ECO:0000256" key="1">
    <source>
        <dbReference type="ARBA" id="ARBA00010211"/>
    </source>
</evidence>
<dbReference type="Proteomes" id="UP000307173">
    <property type="component" value="Unassembled WGS sequence"/>
</dbReference>
<dbReference type="GO" id="GO:0005739">
    <property type="term" value="C:mitochondrion"/>
    <property type="evidence" value="ECO:0007669"/>
    <property type="project" value="TreeGrafter"/>
</dbReference>
<evidence type="ECO:0000313" key="5">
    <source>
        <dbReference type="Proteomes" id="UP000307173"/>
    </source>
</evidence>
<evidence type="ECO:0000259" key="3">
    <source>
        <dbReference type="Pfam" id="PF01557"/>
    </source>
</evidence>
<dbReference type="InterPro" id="IPR011234">
    <property type="entry name" value="Fumarylacetoacetase-like_C"/>
</dbReference>
<dbReference type="GO" id="GO:0019752">
    <property type="term" value="P:carboxylic acid metabolic process"/>
    <property type="evidence" value="ECO:0007669"/>
    <property type="project" value="UniProtKB-ARBA"/>
</dbReference>
<dbReference type="AlphaFoldDB" id="A0A4T0X6P9"/>
<dbReference type="SUPFAM" id="SSF56529">
    <property type="entry name" value="FAH"/>
    <property type="match status" value="1"/>
</dbReference>
<evidence type="ECO:0000256" key="2">
    <source>
        <dbReference type="ARBA" id="ARBA00022723"/>
    </source>
</evidence>
<dbReference type="Gene3D" id="3.90.850.10">
    <property type="entry name" value="Fumarylacetoacetase-like, C-terminal domain"/>
    <property type="match status" value="1"/>
</dbReference>
<comment type="caution">
    <text evidence="4">The sequence shown here is derived from an EMBL/GenBank/DDBJ whole genome shotgun (WGS) entry which is preliminary data.</text>
</comment>
<accession>A0A4T0X6P9</accession>
<keyword evidence="5" id="KW-1185">Reference proteome</keyword>
<reference evidence="4 5" key="1">
    <citation type="journal article" date="2019" name="Front. Genet.">
        <title>Whole-Genome Sequencing of the Opportunistic Yeast Pathogen Candida inconspicua Uncovers Its Hybrid Origin.</title>
        <authorList>
            <person name="Mixao V."/>
            <person name="Hansen A.P."/>
            <person name="Saus E."/>
            <person name="Boekhout T."/>
            <person name="Lass-Florl C."/>
            <person name="Gabaldon T."/>
        </authorList>
    </citation>
    <scope>NUCLEOTIDE SEQUENCE [LARGE SCALE GENOMIC DNA]</scope>
    <source>
        <strain evidence="4 5">CBS 180</strain>
    </source>
</reference>
<dbReference type="OrthoDB" id="74910at2759"/>
<protein>
    <recommendedName>
        <fullName evidence="3">Fumarylacetoacetase-like C-terminal domain-containing protein</fullName>
    </recommendedName>
</protein>
<dbReference type="STRING" id="52247.A0A4T0X6P9"/>
<dbReference type="InterPro" id="IPR036663">
    <property type="entry name" value="Fumarylacetoacetase_C_sf"/>
</dbReference>
<dbReference type="Pfam" id="PF01557">
    <property type="entry name" value="FAA_hydrolase"/>
    <property type="match status" value="1"/>
</dbReference>
<feature type="domain" description="Fumarylacetoacetase-like C-terminal" evidence="3">
    <location>
        <begin position="48"/>
        <end position="248"/>
    </location>
</feature>
<dbReference type="GO" id="GO:0046872">
    <property type="term" value="F:metal ion binding"/>
    <property type="evidence" value="ECO:0007669"/>
    <property type="project" value="UniProtKB-KW"/>
</dbReference>
<comment type="similarity">
    <text evidence="1">Belongs to the FAH family.</text>
</comment>
<gene>
    <name evidence="4" type="ORF">CANINC_000149</name>
</gene>
<dbReference type="PANTHER" id="PTHR11820:SF7">
    <property type="entry name" value="ACYLPYRUVASE FAHD1, MITOCHONDRIAL"/>
    <property type="match status" value="1"/>
</dbReference>
<name>A0A4T0X6P9_9ASCO</name>
<dbReference type="EMBL" id="SELW01000039">
    <property type="protein sequence ID" value="TID31206.1"/>
    <property type="molecule type" value="Genomic_DNA"/>
</dbReference>
<organism evidence="4 5">
    <name type="scientific">Pichia inconspicua</name>
    <dbReference type="NCBI Taxonomy" id="52247"/>
    <lineage>
        <taxon>Eukaryota</taxon>
        <taxon>Fungi</taxon>
        <taxon>Dikarya</taxon>
        <taxon>Ascomycota</taxon>
        <taxon>Saccharomycotina</taxon>
        <taxon>Pichiomycetes</taxon>
        <taxon>Pichiales</taxon>
        <taxon>Pichiaceae</taxon>
        <taxon>Pichia</taxon>
    </lineage>
</organism>
<evidence type="ECO:0000313" key="4">
    <source>
        <dbReference type="EMBL" id="TID31206.1"/>
    </source>
</evidence>
<dbReference type="FunFam" id="3.90.850.10:FF:000003">
    <property type="entry name" value="Fumarylacetoacetate hydrolase domain-containing 1"/>
    <property type="match status" value="1"/>
</dbReference>
<dbReference type="GO" id="GO:0018773">
    <property type="term" value="F:acetylpyruvate hydrolase activity"/>
    <property type="evidence" value="ECO:0007669"/>
    <property type="project" value="TreeGrafter"/>
</dbReference>